<dbReference type="Gene3D" id="2.60.40.10">
    <property type="entry name" value="Immunoglobulins"/>
    <property type="match status" value="1"/>
</dbReference>
<keyword evidence="4" id="KW-1185">Reference proteome</keyword>
<dbReference type="InterPro" id="IPR002044">
    <property type="entry name" value="CBM20"/>
</dbReference>
<feature type="region of interest" description="Disordered" evidence="1">
    <location>
        <begin position="876"/>
        <end position="901"/>
    </location>
</feature>
<dbReference type="SMART" id="SM01065">
    <property type="entry name" value="CBM_2"/>
    <property type="match status" value="1"/>
</dbReference>
<dbReference type="InterPro" id="IPR013783">
    <property type="entry name" value="Ig-like_fold"/>
</dbReference>
<name>A0A5B9QEA2_9BACT</name>
<dbReference type="OrthoDB" id="277950at2"/>
<dbReference type="InterPro" id="IPR001680">
    <property type="entry name" value="WD40_rpt"/>
</dbReference>
<dbReference type="GO" id="GO:2001070">
    <property type="term" value="F:starch binding"/>
    <property type="evidence" value="ECO:0007669"/>
    <property type="project" value="InterPro"/>
</dbReference>
<dbReference type="AlphaFoldDB" id="A0A5B9QEA2"/>
<proteinExistence type="predicted"/>
<evidence type="ECO:0000256" key="1">
    <source>
        <dbReference type="SAM" id="MobiDB-lite"/>
    </source>
</evidence>
<dbReference type="RefSeq" id="WP_148074394.1">
    <property type="nucleotide sequence ID" value="NZ_CP042913.1"/>
</dbReference>
<dbReference type="SUPFAM" id="SSF69322">
    <property type="entry name" value="Tricorn protease domain 2"/>
    <property type="match status" value="1"/>
</dbReference>
<dbReference type="SUPFAM" id="SSF49452">
    <property type="entry name" value="Starch-binding domain-like"/>
    <property type="match status" value="1"/>
</dbReference>
<evidence type="ECO:0000313" key="4">
    <source>
        <dbReference type="Proteomes" id="UP000323917"/>
    </source>
</evidence>
<organism evidence="3 4">
    <name type="scientific">Bythopirellula goksoeyrii</name>
    <dbReference type="NCBI Taxonomy" id="1400387"/>
    <lineage>
        <taxon>Bacteria</taxon>
        <taxon>Pseudomonadati</taxon>
        <taxon>Planctomycetota</taxon>
        <taxon>Planctomycetia</taxon>
        <taxon>Pirellulales</taxon>
        <taxon>Lacipirellulaceae</taxon>
        <taxon>Bythopirellula</taxon>
    </lineage>
</organism>
<dbReference type="Proteomes" id="UP000323917">
    <property type="component" value="Chromosome"/>
</dbReference>
<dbReference type="PROSITE" id="PS51166">
    <property type="entry name" value="CBM20"/>
    <property type="match status" value="1"/>
</dbReference>
<sequence length="1141" mass="123397">MGSRYLVNAALNLVIFSGPVIGASVVSGELPIAEPLDVAYSPSGEQIAVGGLTSERDGPADGLVLLIDAENGEQQATLRHSGAVTRNLRMPNPVRGLAYSPDGKVLAVAAALGLKLWDPADGKELATLAGYGDTDQESRDEVISIAFSPDGKWLAATDNRFRGQPSHLRLWDVAQRDLVGEFEIGHNGHVAFLPNGTMLVTDKNDSPEVPWRLAEGRELAVVRTKLSRPLVVDRQGKYVVADSMGGSKLWRIEPTEAGDLRFVDEMSFAGQDLRHVGFSIDGRLLATCVRSGVFVIYDVPSRQVVGTLLAGGPFAFSPDGTSLAVAQDSPERSPDGRLLGGTRLAVWKTDDVLAADRLAAQAREAATDMVRVLSARQADLWRVHAGGATMDMLRNVYPPRSGMWMRQDAITTLLTGPQGEAATSILIDGLKNPLVNDKQRLLHPLGLIAHRSSQARAAIIEALRTSEATDARTMAATMLGLLPVNMGQEAVPVLVESAGNDKSPHVRAAAERTLKELDPKAYEQFTAQARARGPVVDRVERRDGQLRYQGRSLEEWLGRLSASYMPNEIFGQPRRDEPLAAIRAIGLDAMPVLLATLNSSEQPLRRAAAAGLGSLGSQAKAAIQPLLDIIAAADAADVSFVQGVPGGVASEAADAVALILREQQELPARLVELTLSDNPAARLSAARAVAVLIPTHPRGLPVLKAAMAAADSQTMDFFPNPYAWYFGDRPNVAWLGRLIADNEAPAEYRVQAAERLEQLGPAALPAISGMLQAVKAADPNLSRRTARAIHKIGPEAVPPVRDALRATTNDPTRERLAATLWGMGDEGRSALKEELHGKEDREVESLWWAAFAGTWDAQASRMYQTAIKEALQRAGHFVPPQPPRTGPNRPPSPPMPQKASTAWSVRLLADNEAPGTLRRQAAKALSQTSQKELLPFLPVLLGGLANERDTGMVPDLAGLIQRVGPPAIPALKAAIEQAPSDHARGGLLLVLSSRFGKEGQQEFERLRQLHPEYSRLLDAYIRPHKAIAPSQRPTTYLATFRVHAPESTPADDVIYITGNDPALGNWNPKGLRLQRQASGVYESQVRLAQGSRIEYKVTRGSWETVEKDQNKEELANRKLEVTSDRTVVIRVENWSDQLDQQ</sequence>
<protein>
    <submittedName>
        <fullName evidence="3">Amylopullulanase</fullName>
    </submittedName>
</protein>
<dbReference type="InterPro" id="IPR011989">
    <property type="entry name" value="ARM-like"/>
</dbReference>
<dbReference type="InterPro" id="IPR015943">
    <property type="entry name" value="WD40/YVTN_repeat-like_dom_sf"/>
</dbReference>
<feature type="compositionally biased region" description="Pro residues" evidence="1">
    <location>
        <begin position="879"/>
        <end position="896"/>
    </location>
</feature>
<dbReference type="InterPro" id="IPR016024">
    <property type="entry name" value="ARM-type_fold"/>
</dbReference>
<dbReference type="KEGG" id="bgok:Pr1d_32690"/>
<dbReference type="Pfam" id="PF00400">
    <property type="entry name" value="WD40"/>
    <property type="match status" value="1"/>
</dbReference>
<dbReference type="Pfam" id="PF00686">
    <property type="entry name" value="CBM_20"/>
    <property type="match status" value="1"/>
</dbReference>
<dbReference type="InterPro" id="IPR013784">
    <property type="entry name" value="Carb-bd-like_fold"/>
</dbReference>
<reference evidence="3 4" key="1">
    <citation type="submission" date="2019-08" db="EMBL/GenBank/DDBJ databases">
        <title>Deep-cultivation of Planctomycetes and their phenomic and genomic characterization uncovers novel biology.</title>
        <authorList>
            <person name="Wiegand S."/>
            <person name="Jogler M."/>
            <person name="Boedeker C."/>
            <person name="Pinto D."/>
            <person name="Vollmers J."/>
            <person name="Rivas-Marin E."/>
            <person name="Kohn T."/>
            <person name="Peeters S.H."/>
            <person name="Heuer A."/>
            <person name="Rast P."/>
            <person name="Oberbeckmann S."/>
            <person name="Bunk B."/>
            <person name="Jeske O."/>
            <person name="Meyerdierks A."/>
            <person name="Storesund J.E."/>
            <person name="Kallscheuer N."/>
            <person name="Luecker S."/>
            <person name="Lage O.M."/>
            <person name="Pohl T."/>
            <person name="Merkel B.J."/>
            <person name="Hornburger P."/>
            <person name="Mueller R.-W."/>
            <person name="Bruemmer F."/>
            <person name="Labrenz M."/>
            <person name="Spormann A.M."/>
            <person name="Op den Camp H."/>
            <person name="Overmann J."/>
            <person name="Amann R."/>
            <person name="Jetten M.S.M."/>
            <person name="Mascher T."/>
            <person name="Medema M.H."/>
            <person name="Devos D.P."/>
            <person name="Kaster A.-K."/>
            <person name="Ovreas L."/>
            <person name="Rohde M."/>
            <person name="Galperin M.Y."/>
            <person name="Jogler C."/>
        </authorList>
    </citation>
    <scope>NUCLEOTIDE SEQUENCE [LARGE SCALE GENOMIC DNA]</scope>
    <source>
        <strain evidence="3 4">Pr1d</strain>
    </source>
</reference>
<dbReference type="Gene3D" id="1.25.10.10">
    <property type="entry name" value="Leucine-rich Repeat Variant"/>
    <property type="match status" value="3"/>
</dbReference>
<dbReference type="Pfam" id="PF13646">
    <property type="entry name" value="HEAT_2"/>
    <property type="match status" value="1"/>
</dbReference>
<dbReference type="PANTHER" id="PTHR19879">
    <property type="entry name" value="TRANSCRIPTION INITIATION FACTOR TFIID"/>
    <property type="match status" value="1"/>
</dbReference>
<dbReference type="PANTHER" id="PTHR19879:SF9">
    <property type="entry name" value="TRANSCRIPTION INITIATION FACTOR TFIID SUBUNIT 5"/>
    <property type="match status" value="1"/>
</dbReference>
<feature type="domain" description="CBM20" evidence="2">
    <location>
        <begin position="1030"/>
        <end position="1136"/>
    </location>
</feature>
<accession>A0A5B9QEA2</accession>
<evidence type="ECO:0000313" key="3">
    <source>
        <dbReference type="EMBL" id="QEG35960.1"/>
    </source>
</evidence>
<gene>
    <name evidence="3" type="primary">apu</name>
    <name evidence="3" type="ORF">Pr1d_32690</name>
</gene>
<dbReference type="EMBL" id="CP042913">
    <property type="protein sequence ID" value="QEG35960.1"/>
    <property type="molecule type" value="Genomic_DNA"/>
</dbReference>
<evidence type="ECO:0000259" key="2">
    <source>
        <dbReference type="PROSITE" id="PS51166"/>
    </source>
</evidence>
<dbReference type="SMART" id="SM00320">
    <property type="entry name" value="WD40"/>
    <property type="match status" value="3"/>
</dbReference>
<dbReference type="SUPFAM" id="SSF48371">
    <property type="entry name" value="ARM repeat"/>
    <property type="match status" value="1"/>
</dbReference>
<dbReference type="Gene3D" id="2.130.10.10">
    <property type="entry name" value="YVTN repeat-like/Quinoprotein amine dehydrogenase"/>
    <property type="match status" value="2"/>
</dbReference>